<dbReference type="SUPFAM" id="SSF55909">
    <property type="entry name" value="Pentein"/>
    <property type="match status" value="1"/>
</dbReference>
<organism evidence="1 2">
    <name type="scientific">Paenibacillus lutimineralis</name>
    <dbReference type="NCBI Taxonomy" id="2707005"/>
    <lineage>
        <taxon>Bacteria</taxon>
        <taxon>Bacillati</taxon>
        <taxon>Bacillota</taxon>
        <taxon>Bacilli</taxon>
        <taxon>Bacillales</taxon>
        <taxon>Paenibacillaceae</taxon>
        <taxon>Paenibacillus</taxon>
    </lineage>
</organism>
<dbReference type="Proteomes" id="UP000270678">
    <property type="component" value="Chromosome"/>
</dbReference>
<dbReference type="KEGG" id="plut:EI981_14190"/>
<protein>
    <recommendedName>
        <fullName evidence="3">Amidinotransferase</fullName>
    </recommendedName>
</protein>
<accession>A0A3Q9I930</accession>
<dbReference type="OrthoDB" id="9807502at2"/>
<reference evidence="2" key="1">
    <citation type="submission" date="2018-12" db="EMBL/GenBank/DDBJ databases">
        <title>Complete genome sequence of Paenibacillus sp. MBLB1234.</title>
        <authorList>
            <person name="Nam Y.-D."/>
            <person name="Kang J."/>
            <person name="Chung W.-H."/>
            <person name="Park Y.S."/>
        </authorList>
    </citation>
    <scope>NUCLEOTIDE SEQUENCE [LARGE SCALE GENOMIC DNA]</scope>
    <source>
        <strain evidence="2">MBLB1234</strain>
    </source>
</reference>
<dbReference type="GO" id="GO:0019546">
    <property type="term" value="P:L-arginine deiminase pathway"/>
    <property type="evidence" value="ECO:0007669"/>
    <property type="project" value="TreeGrafter"/>
</dbReference>
<sequence>MEDNVMKVVDSAHGGKGWVERGMYHQSDIGLIWSNCGVFSETDELKHVLLHRPGQEIENIRDHNEVLWTEILDSKRAREQHDNMAEIYKQNNVIVDYIDAEDLSNNYPNLYFCRDLFTMTPQGAIISRLASKVRAGEELLAAKKMMQLDIPIIATAHGDMYLEGPDVVIVNQDLVFIGIGIRTNIQAAYFVEKLLKIQGFSEIIFIQTTYGCGHLDGVFNLINAKHAAIVPKRASYEIYSNLKRHGFSILDLNNKQEVDEGMSINFVPLNSETILINSLPREAIKSYESLGIECIQVDVSELMKGGGSVHCMTGVLRRKKH</sequence>
<dbReference type="PANTHER" id="PTHR47271:SF2">
    <property type="entry name" value="ARGININE DEIMINASE"/>
    <property type="match status" value="1"/>
</dbReference>
<proteinExistence type="predicted"/>
<name>A0A3Q9I930_9BACL</name>
<gene>
    <name evidence="1" type="ORF">EI981_14190</name>
</gene>
<dbReference type="Pfam" id="PF19420">
    <property type="entry name" value="DDAH_eukar"/>
    <property type="match status" value="1"/>
</dbReference>
<dbReference type="PANTHER" id="PTHR47271">
    <property type="entry name" value="ARGININE DEIMINASE"/>
    <property type="match status" value="1"/>
</dbReference>
<dbReference type="EMBL" id="CP034346">
    <property type="protein sequence ID" value="AZS15487.1"/>
    <property type="molecule type" value="Genomic_DNA"/>
</dbReference>
<evidence type="ECO:0000313" key="2">
    <source>
        <dbReference type="Proteomes" id="UP000270678"/>
    </source>
</evidence>
<evidence type="ECO:0000313" key="1">
    <source>
        <dbReference type="EMBL" id="AZS15487.1"/>
    </source>
</evidence>
<dbReference type="AlphaFoldDB" id="A0A3Q9I930"/>
<dbReference type="GO" id="GO:0016990">
    <property type="term" value="F:arginine deiminase activity"/>
    <property type="evidence" value="ECO:0007669"/>
    <property type="project" value="TreeGrafter"/>
</dbReference>
<dbReference type="Gene3D" id="3.75.10.10">
    <property type="entry name" value="L-arginine/glycine Amidinotransferase, Chain A"/>
    <property type="match status" value="1"/>
</dbReference>
<evidence type="ECO:0008006" key="3">
    <source>
        <dbReference type="Google" id="ProtNLM"/>
    </source>
</evidence>
<keyword evidence="2" id="KW-1185">Reference proteome</keyword>